<evidence type="ECO:0000256" key="1">
    <source>
        <dbReference type="SAM" id="MobiDB-lite"/>
    </source>
</evidence>
<comment type="caution">
    <text evidence="2">The sequence shown here is derived from an EMBL/GenBank/DDBJ whole genome shotgun (WGS) entry which is preliminary data.</text>
</comment>
<accession>A0A8S3GJV7</accession>
<dbReference type="Proteomes" id="UP000676336">
    <property type="component" value="Unassembled WGS sequence"/>
</dbReference>
<feature type="compositionally biased region" description="Polar residues" evidence="1">
    <location>
        <begin position="48"/>
        <end position="63"/>
    </location>
</feature>
<dbReference type="AlphaFoldDB" id="A0A8S3GJV7"/>
<name>A0A8S3GJV7_9BILA</name>
<feature type="region of interest" description="Disordered" evidence="1">
    <location>
        <begin position="48"/>
        <end position="151"/>
    </location>
</feature>
<organism evidence="2 3">
    <name type="scientific">Rotaria magnacalcarata</name>
    <dbReference type="NCBI Taxonomy" id="392030"/>
    <lineage>
        <taxon>Eukaryota</taxon>
        <taxon>Metazoa</taxon>
        <taxon>Spiralia</taxon>
        <taxon>Gnathifera</taxon>
        <taxon>Rotifera</taxon>
        <taxon>Eurotatoria</taxon>
        <taxon>Bdelloidea</taxon>
        <taxon>Philodinida</taxon>
        <taxon>Philodinidae</taxon>
        <taxon>Rotaria</taxon>
    </lineage>
</organism>
<protein>
    <submittedName>
        <fullName evidence="2">Uncharacterized protein</fullName>
    </submittedName>
</protein>
<reference evidence="2" key="1">
    <citation type="submission" date="2021-02" db="EMBL/GenBank/DDBJ databases">
        <authorList>
            <person name="Nowell W R."/>
        </authorList>
    </citation>
    <scope>NUCLEOTIDE SEQUENCE</scope>
</reference>
<evidence type="ECO:0000313" key="3">
    <source>
        <dbReference type="Proteomes" id="UP000676336"/>
    </source>
</evidence>
<feature type="compositionally biased region" description="Low complexity" evidence="1">
    <location>
        <begin position="102"/>
        <end position="112"/>
    </location>
</feature>
<feature type="compositionally biased region" description="Basic and acidic residues" evidence="1">
    <location>
        <begin position="66"/>
        <end position="76"/>
    </location>
</feature>
<feature type="non-terminal residue" evidence="2">
    <location>
        <position position="1"/>
    </location>
</feature>
<feature type="region of interest" description="Disordered" evidence="1">
    <location>
        <begin position="1"/>
        <end position="28"/>
    </location>
</feature>
<dbReference type="EMBL" id="CAJOBI010297452">
    <property type="protein sequence ID" value="CAF5163429.1"/>
    <property type="molecule type" value="Genomic_DNA"/>
</dbReference>
<gene>
    <name evidence="2" type="ORF">SMN809_LOCUS64762</name>
</gene>
<proteinExistence type="predicted"/>
<sequence>MTDENSNEFQSASSSEDHDENHSSCVLNQTNVSMDVDIVDDDFIKSASTNINGHMSPSLPTNENENENHNKQDTEVIFRPGNPVLNKSFDILPQVKDDETSAADSLSDNNSAPNTNLLDATVELPNQNDEHSEKPFDNLNMVTPADDSNTSMITQPLLANQFSPEYPYVIPQPQENV</sequence>
<evidence type="ECO:0000313" key="2">
    <source>
        <dbReference type="EMBL" id="CAF5163429.1"/>
    </source>
</evidence>